<gene>
    <name evidence="6" type="primary">cmpR</name>
    <name evidence="6" type="ORF">Pla110_21210</name>
</gene>
<sequence>MHLKNVEIFCEVATNRSFSKAAKVIHISQSSASQAVQSLEERLGVQLINRSTRPLELTAAGQVFLTGCRDILDRFRQVEESLKTIQDDVTGRIRISAIYSVGLLSMERFIKKFQQQYPGIDIQLSYSHPDDVYEQVLQDRVDFGLLSFPREGGENSCLPWQKQEIVLVVPADHPLAARSEIAPSAINGEPFIALSSELKIRRQINRWLKEEGVQVDITHTFDDIENVKRAVEAGAGISLLPHPTVVREEVLGTLKAIRLVGVEWVRPLGIVHRRHKQLSIAAQRFVEMLQNDFVDDVSMVNDHYRAHVRQEAANSNI</sequence>
<keyword evidence="3" id="KW-0238">DNA-binding</keyword>
<dbReference type="PRINTS" id="PR00039">
    <property type="entry name" value="HTHLYSR"/>
</dbReference>
<dbReference type="GO" id="GO:0003700">
    <property type="term" value="F:DNA-binding transcription factor activity"/>
    <property type="evidence" value="ECO:0007669"/>
    <property type="project" value="InterPro"/>
</dbReference>
<dbReference type="PANTHER" id="PTHR30419:SF8">
    <property type="entry name" value="NITROGEN ASSIMILATION TRANSCRIPTIONAL ACTIVATOR-RELATED"/>
    <property type="match status" value="1"/>
</dbReference>
<dbReference type="GO" id="GO:0005829">
    <property type="term" value="C:cytosol"/>
    <property type="evidence" value="ECO:0007669"/>
    <property type="project" value="TreeGrafter"/>
</dbReference>
<dbReference type="EMBL" id="CP036281">
    <property type="protein sequence ID" value="QDU80392.1"/>
    <property type="molecule type" value="Genomic_DNA"/>
</dbReference>
<dbReference type="Proteomes" id="UP000317178">
    <property type="component" value="Chromosome"/>
</dbReference>
<keyword evidence="7" id="KW-1185">Reference proteome</keyword>
<dbReference type="KEGG" id="plon:Pla110_21210"/>
<dbReference type="PROSITE" id="PS50931">
    <property type="entry name" value="HTH_LYSR"/>
    <property type="match status" value="1"/>
</dbReference>
<dbReference type="Gene3D" id="1.10.10.10">
    <property type="entry name" value="Winged helix-like DNA-binding domain superfamily/Winged helix DNA-binding domain"/>
    <property type="match status" value="1"/>
</dbReference>
<dbReference type="InterPro" id="IPR000847">
    <property type="entry name" value="LysR_HTH_N"/>
</dbReference>
<dbReference type="InterPro" id="IPR036390">
    <property type="entry name" value="WH_DNA-bd_sf"/>
</dbReference>
<dbReference type="Pfam" id="PF03466">
    <property type="entry name" value="LysR_substrate"/>
    <property type="match status" value="1"/>
</dbReference>
<dbReference type="PANTHER" id="PTHR30419">
    <property type="entry name" value="HTH-TYPE TRANSCRIPTIONAL REGULATOR YBHD"/>
    <property type="match status" value="1"/>
</dbReference>
<comment type="similarity">
    <text evidence="1">Belongs to the LysR transcriptional regulatory family.</text>
</comment>
<dbReference type="AlphaFoldDB" id="A0A518CME1"/>
<dbReference type="SUPFAM" id="SSF46785">
    <property type="entry name" value="Winged helix' DNA-binding domain"/>
    <property type="match status" value="1"/>
</dbReference>
<evidence type="ECO:0000256" key="1">
    <source>
        <dbReference type="ARBA" id="ARBA00009437"/>
    </source>
</evidence>
<protein>
    <submittedName>
        <fullName evidence="6">HTH-type transcriptional activator CmpR</fullName>
    </submittedName>
</protein>
<dbReference type="InterPro" id="IPR005119">
    <property type="entry name" value="LysR_subst-bd"/>
</dbReference>
<dbReference type="OrthoDB" id="9785745at2"/>
<dbReference type="FunFam" id="1.10.10.10:FF:000001">
    <property type="entry name" value="LysR family transcriptional regulator"/>
    <property type="match status" value="1"/>
</dbReference>
<proteinExistence type="inferred from homology"/>
<feature type="domain" description="HTH lysR-type" evidence="5">
    <location>
        <begin position="1"/>
        <end position="58"/>
    </location>
</feature>
<evidence type="ECO:0000256" key="3">
    <source>
        <dbReference type="ARBA" id="ARBA00023125"/>
    </source>
</evidence>
<evidence type="ECO:0000259" key="5">
    <source>
        <dbReference type="PROSITE" id="PS50931"/>
    </source>
</evidence>
<dbReference type="SUPFAM" id="SSF53850">
    <property type="entry name" value="Periplasmic binding protein-like II"/>
    <property type="match status" value="1"/>
</dbReference>
<dbReference type="Pfam" id="PF00126">
    <property type="entry name" value="HTH_1"/>
    <property type="match status" value="1"/>
</dbReference>
<reference evidence="6 7" key="1">
    <citation type="submission" date="2019-02" db="EMBL/GenBank/DDBJ databases">
        <title>Deep-cultivation of Planctomycetes and their phenomic and genomic characterization uncovers novel biology.</title>
        <authorList>
            <person name="Wiegand S."/>
            <person name="Jogler M."/>
            <person name="Boedeker C."/>
            <person name="Pinto D."/>
            <person name="Vollmers J."/>
            <person name="Rivas-Marin E."/>
            <person name="Kohn T."/>
            <person name="Peeters S.H."/>
            <person name="Heuer A."/>
            <person name="Rast P."/>
            <person name="Oberbeckmann S."/>
            <person name="Bunk B."/>
            <person name="Jeske O."/>
            <person name="Meyerdierks A."/>
            <person name="Storesund J.E."/>
            <person name="Kallscheuer N."/>
            <person name="Luecker S."/>
            <person name="Lage O.M."/>
            <person name="Pohl T."/>
            <person name="Merkel B.J."/>
            <person name="Hornburger P."/>
            <person name="Mueller R.-W."/>
            <person name="Bruemmer F."/>
            <person name="Labrenz M."/>
            <person name="Spormann A.M."/>
            <person name="Op den Camp H."/>
            <person name="Overmann J."/>
            <person name="Amann R."/>
            <person name="Jetten M.S.M."/>
            <person name="Mascher T."/>
            <person name="Medema M.H."/>
            <person name="Devos D.P."/>
            <person name="Kaster A.-K."/>
            <person name="Ovreas L."/>
            <person name="Rohde M."/>
            <person name="Galperin M.Y."/>
            <person name="Jogler C."/>
        </authorList>
    </citation>
    <scope>NUCLEOTIDE SEQUENCE [LARGE SCALE GENOMIC DNA]</scope>
    <source>
        <strain evidence="6 7">Pla110</strain>
    </source>
</reference>
<evidence type="ECO:0000313" key="6">
    <source>
        <dbReference type="EMBL" id="QDU80392.1"/>
    </source>
</evidence>
<dbReference type="InterPro" id="IPR036388">
    <property type="entry name" value="WH-like_DNA-bd_sf"/>
</dbReference>
<dbReference type="InterPro" id="IPR050950">
    <property type="entry name" value="HTH-type_LysR_regulators"/>
</dbReference>
<name>A0A518CME1_9PLAN</name>
<evidence type="ECO:0000256" key="4">
    <source>
        <dbReference type="ARBA" id="ARBA00023163"/>
    </source>
</evidence>
<dbReference type="GO" id="GO:0003677">
    <property type="term" value="F:DNA binding"/>
    <property type="evidence" value="ECO:0007669"/>
    <property type="project" value="UniProtKB-KW"/>
</dbReference>
<dbReference type="Gene3D" id="3.40.190.290">
    <property type="match status" value="1"/>
</dbReference>
<organism evidence="6 7">
    <name type="scientific">Polystyrenella longa</name>
    <dbReference type="NCBI Taxonomy" id="2528007"/>
    <lineage>
        <taxon>Bacteria</taxon>
        <taxon>Pseudomonadati</taxon>
        <taxon>Planctomycetota</taxon>
        <taxon>Planctomycetia</taxon>
        <taxon>Planctomycetales</taxon>
        <taxon>Planctomycetaceae</taxon>
        <taxon>Polystyrenella</taxon>
    </lineage>
</organism>
<keyword evidence="2" id="KW-0805">Transcription regulation</keyword>
<evidence type="ECO:0000313" key="7">
    <source>
        <dbReference type="Proteomes" id="UP000317178"/>
    </source>
</evidence>
<dbReference type="RefSeq" id="WP_144995677.1">
    <property type="nucleotide sequence ID" value="NZ_CP036281.1"/>
</dbReference>
<evidence type="ECO:0000256" key="2">
    <source>
        <dbReference type="ARBA" id="ARBA00023015"/>
    </source>
</evidence>
<accession>A0A518CME1</accession>
<dbReference type="CDD" id="cd05466">
    <property type="entry name" value="PBP2_LTTR_substrate"/>
    <property type="match status" value="1"/>
</dbReference>
<keyword evidence="4" id="KW-0804">Transcription</keyword>